<feature type="domain" description="CdaR GGDEF-like" evidence="4">
    <location>
        <begin position="313"/>
        <end position="434"/>
    </location>
</feature>
<dbReference type="EMBL" id="JBHSMH010000052">
    <property type="protein sequence ID" value="MFC5470118.1"/>
    <property type="molecule type" value="Genomic_DNA"/>
</dbReference>
<dbReference type="PANTHER" id="PTHR33744:SF1">
    <property type="entry name" value="DNA-BINDING TRANSCRIPTIONAL ACTIVATOR ADER"/>
    <property type="match status" value="1"/>
</dbReference>
<dbReference type="InterPro" id="IPR012914">
    <property type="entry name" value="PucR_dom"/>
</dbReference>
<dbReference type="Pfam" id="PF13556">
    <property type="entry name" value="HTH_30"/>
    <property type="match status" value="1"/>
</dbReference>
<accession>A0ABW0LWK5</accession>
<evidence type="ECO:0000256" key="1">
    <source>
        <dbReference type="ARBA" id="ARBA00006754"/>
    </source>
</evidence>
<keyword evidence="6" id="KW-1185">Reference proteome</keyword>
<evidence type="ECO:0000259" key="4">
    <source>
        <dbReference type="Pfam" id="PF17853"/>
    </source>
</evidence>
<gene>
    <name evidence="5" type="ORF">ACFPPD_15525</name>
</gene>
<organism evidence="5 6">
    <name type="scientific">Cohnella suwonensis</name>
    <dbReference type="NCBI Taxonomy" id="696072"/>
    <lineage>
        <taxon>Bacteria</taxon>
        <taxon>Bacillati</taxon>
        <taxon>Bacillota</taxon>
        <taxon>Bacilli</taxon>
        <taxon>Bacillales</taxon>
        <taxon>Paenibacillaceae</taxon>
        <taxon>Cohnella</taxon>
    </lineage>
</organism>
<dbReference type="PANTHER" id="PTHR33744">
    <property type="entry name" value="CARBOHYDRATE DIACID REGULATOR"/>
    <property type="match status" value="1"/>
</dbReference>
<dbReference type="RefSeq" id="WP_378082595.1">
    <property type="nucleotide sequence ID" value="NZ_JBHSMH010000052.1"/>
</dbReference>
<comment type="similarity">
    <text evidence="1">Belongs to the CdaR family.</text>
</comment>
<dbReference type="Pfam" id="PF17853">
    <property type="entry name" value="GGDEF_2"/>
    <property type="match status" value="1"/>
</dbReference>
<feature type="domain" description="Purine catabolism PurC-like" evidence="2">
    <location>
        <begin position="14"/>
        <end position="132"/>
    </location>
</feature>
<feature type="domain" description="PucR C-terminal helix-turn-helix" evidence="3">
    <location>
        <begin position="486"/>
        <end position="544"/>
    </location>
</feature>
<evidence type="ECO:0000259" key="2">
    <source>
        <dbReference type="Pfam" id="PF07905"/>
    </source>
</evidence>
<dbReference type="InterPro" id="IPR051448">
    <property type="entry name" value="CdaR-like_regulators"/>
</dbReference>
<sequence length="562" mass="62426">MSIDAGLILTVREALRRPLFRDARLVAGARGLDRPIRWVHILEIPQVEKLIHGDEMILTTGLGFRLDAETSVLFMEKLIAHNASCLCIEIGPYFERVSPELTELADRHGFPLIVFQSAVRYVDVTQDLHGLIINRHHRTLQELESLSREFYRLTLSAQGTANVLKLLHKSTRNPVALLPAQGAPTFFPPPSASQQEDWLRALGGAATADGGLPETLELGGRTLATRPVGALEQTWAHLVMSCPRKPLQFEYLLLESASLSIAQELLRTRYIEERKLFSENLWVEELVGGRLTEERQLQDLTGSDYPSWNELGHRVCVIEFSGLPISPDSAAGRGDGERESFRLQLSLIARSAFEKHGFRSLLTMKNDRLTAIALDLKAKTPSAARLRQALASLQDSRAADERLASVRLLVGVGRPHQRLGLAATGYHEALQALSLADGQDGSILFFEELGVYQLLIGLNDGKTLQDFIRRYLGPLIDHDRAKGSELLLTLKVFLDHDGSKQIAAQKLFIVRQSLYYRLEKIAELLGEDFMSADNRISIQVALRACQLLEPGRFASGGGSGNR</sequence>
<evidence type="ECO:0000313" key="5">
    <source>
        <dbReference type="EMBL" id="MFC5470118.1"/>
    </source>
</evidence>
<protein>
    <submittedName>
        <fullName evidence="5">PucR family transcriptional regulator</fullName>
    </submittedName>
</protein>
<dbReference type="Pfam" id="PF07905">
    <property type="entry name" value="PucR"/>
    <property type="match status" value="1"/>
</dbReference>
<evidence type="ECO:0000259" key="3">
    <source>
        <dbReference type="Pfam" id="PF13556"/>
    </source>
</evidence>
<dbReference type="InterPro" id="IPR041522">
    <property type="entry name" value="CdaR_GGDEF"/>
</dbReference>
<proteinExistence type="inferred from homology"/>
<name>A0ABW0LWK5_9BACL</name>
<dbReference type="Proteomes" id="UP001596105">
    <property type="component" value="Unassembled WGS sequence"/>
</dbReference>
<dbReference type="InterPro" id="IPR042070">
    <property type="entry name" value="PucR_C-HTH_sf"/>
</dbReference>
<dbReference type="InterPro" id="IPR025736">
    <property type="entry name" value="PucR_C-HTH_dom"/>
</dbReference>
<dbReference type="Gene3D" id="1.10.10.2840">
    <property type="entry name" value="PucR C-terminal helix-turn-helix domain"/>
    <property type="match status" value="1"/>
</dbReference>
<evidence type="ECO:0000313" key="6">
    <source>
        <dbReference type="Proteomes" id="UP001596105"/>
    </source>
</evidence>
<reference evidence="6" key="1">
    <citation type="journal article" date="2019" name="Int. J. Syst. Evol. Microbiol.">
        <title>The Global Catalogue of Microorganisms (GCM) 10K type strain sequencing project: providing services to taxonomists for standard genome sequencing and annotation.</title>
        <authorList>
            <consortium name="The Broad Institute Genomics Platform"/>
            <consortium name="The Broad Institute Genome Sequencing Center for Infectious Disease"/>
            <person name="Wu L."/>
            <person name="Ma J."/>
        </authorList>
    </citation>
    <scope>NUCLEOTIDE SEQUENCE [LARGE SCALE GENOMIC DNA]</scope>
    <source>
        <strain evidence="6">CCUG 57113</strain>
    </source>
</reference>
<comment type="caution">
    <text evidence="5">The sequence shown here is derived from an EMBL/GenBank/DDBJ whole genome shotgun (WGS) entry which is preliminary data.</text>
</comment>